<name>A0A6J4KV13_9ACTN</name>
<accession>A0A6J4KV13</accession>
<sequence>MQRRGGLTAAALLLCSVLTGCGDTSSPEAPEAEG</sequence>
<protein>
    <submittedName>
        <fullName evidence="1">Uncharacterized protein</fullName>
    </submittedName>
</protein>
<organism evidence="1">
    <name type="scientific">uncultured Friedmanniella sp</name>
    <dbReference type="NCBI Taxonomy" id="335381"/>
    <lineage>
        <taxon>Bacteria</taxon>
        <taxon>Bacillati</taxon>
        <taxon>Actinomycetota</taxon>
        <taxon>Actinomycetes</taxon>
        <taxon>Propionibacteriales</taxon>
        <taxon>Nocardioidaceae</taxon>
        <taxon>Friedmanniella</taxon>
        <taxon>environmental samples</taxon>
    </lineage>
</organism>
<reference evidence="1" key="1">
    <citation type="submission" date="2020-02" db="EMBL/GenBank/DDBJ databases">
        <authorList>
            <person name="Meier V. D."/>
        </authorList>
    </citation>
    <scope>NUCLEOTIDE SEQUENCE</scope>
    <source>
        <strain evidence="1">AVDCRST_MAG61</strain>
    </source>
</reference>
<dbReference type="EMBL" id="CADCTT010000260">
    <property type="protein sequence ID" value="CAA9315019.1"/>
    <property type="molecule type" value="Genomic_DNA"/>
</dbReference>
<dbReference type="AlphaFoldDB" id="A0A6J4KV13"/>
<feature type="non-terminal residue" evidence="1">
    <location>
        <position position="34"/>
    </location>
</feature>
<proteinExistence type="predicted"/>
<dbReference type="PROSITE" id="PS51257">
    <property type="entry name" value="PROKAR_LIPOPROTEIN"/>
    <property type="match status" value="1"/>
</dbReference>
<gene>
    <name evidence="1" type="ORF">AVDCRST_MAG61-1959</name>
</gene>
<evidence type="ECO:0000313" key="1">
    <source>
        <dbReference type="EMBL" id="CAA9315019.1"/>
    </source>
</evidence>